<evidence type="ECO:0000313" key="2">
    <source>
        <dbReference type="Proteomes" id="UP000824031"/>
    </source>
</evidence>
<comment type="caution">
    <text evidence="1">The sequence shown here is derived from an EMBL/GenBank/DDBJ whole genome shotgun (WGS) entry which is preliminary data.</text>
</comment>
<sequence length="237" mass="25272">MESKTKKGKPGFNPTESAALKRLEHDLITEDGIVPATKGRHAIHCLTVIGTIEGHTLAPDAQKTTKYEHVIPQLVDIEEDPAIEGLLVILNTVGGDVEAGLALAELIAGVGKPSATLVLGGGHSIGIPLAVSARRSFIVPTATMTVHPVRHSGMVLGVPQTLRYFEQMQERIVSFVAGHSGITARRFTTLMHNTGELVMDMGTVLDGRQAVEEGLIDQLGGLSDALGYLYREIEGKN</sequence>
<gene>
    <name evidence="1" type="ORF">H9810_06290</name>
</gene>
<dbReference type="InterPro" id="IPR029045">
    <property type="entry name" value="ClpP/crotonase-like_dom_sf"/>
</dbReference>
<dbReference type="InterPro" id="IPR023562">
    <property type="entry name" value="ClpP/TepA"/>
</dbReference>
<evidence type="ECO:0000313" key="1">
    <source>
        <dbReference type="EMBL" id="HIZ48306.1"/>
    </source>
</evidence>
<dbReference type="EMBL" id="DXBO01000095">
    <property type="protein sequence ID" value="HIZ48306.1"/>
    <property type="molecule type" value="Genomic_DNA"/>
</dbReference>
<dbReference type="GO" id="GO:0008233">
    <property type="term" value="F:peptidase activity"/>
    <property type="evidence" value="ECO:0007669"/>
    <property type="project" value="UniProtKB-KW"/>
</dbReference>
<protein>
    <submittedName>
        <fullName evidence="1">ATP-dependent Clp protease proteolytic subunit</fullName>
    </submittedName>
</protein>
<dbReference type="AlphaFoldDB" id="A0A9D2JFV2"/>
<dbReference type="Proteomes" id="UP000824031">
    <property type="component" value="Unassembled WGS sequence"/>
</dbReference>
<dbReference type="SUPFAM" id="SSF52096">
    <property type="entry name" value="ClpP/crotonase"/>
    <property type="match status" value="1"/>
</dbReference>
<dbReference type="Gene3D" id="3.90.226.10">
    <property type="entry name" value="2-enoyl-CoA Hydratase, Chain A, domain 1"/>
    <property type="match status" value="1"/>
</dbReference>
<name>A0A9D2JFV2_9FIRM</name>
<keyword evidence="1" id="KW-0378">Hydrolase</keyword>
<reference evidence="1" key="2">
    <citation type="submission" date="2021-04" db="EMBL/GenBank/DDBJ databases">
        <authorList>
            <person name="Gilroy R."/>
        </authorList>
    </citation>
    <scope>NUCLEOTIDE SEQUENCE</scope>
    <source>
        <strain evidence="1">3436</strain>
    </source>
</reference>
<organism evidence="1 2">
    <name type="scientific">Candidatus Gemmiger excrementavium</name>
    <dbReference type="NCBI Taxonomy" id="2838608"/>
    <lineage>
        <taxon>Bacteria</taxon>
        <taxon>Bacillati</taxon>
        <taxon>Bacillota</taxon>
        <taxon>Clostridia</taxon>
        <taxon>Eubacteriales</taxon>
        <taxon>Gemmiger</taxon>
    </lineage>
</organism>
<reference evidence="1" key="1">
    <citation type="journal article" date="2021" name="PeerJ">
        <title>Extensive microbial diversity within the chicken gut microbiome revealed by metagenomics and culture.</title>
        <authorList>
            <person name="Gilroy R."/>
            <person name="Ravi A."/>
            <person name="Getino M."/>
            <person name="Pursley I."/>
            <person name="Horton D.L."/>
            <person name="Alikhan N.F."/>
            <person name="Baker D."/>
            <person name="Gharbi K."/>
            <person name="Hall N."/>
            <person name="Watson M."/>
            <person name="Adriaenssens E.M."/>
            <person name="Foster-Nyarko E."/>
            <person name="Jarju S."/>
            <person name="Secka A."/>
            <person name="Antonio M."/>
            <person name="Oren A."/>
            <person name="Chaudhuri R.R."/>
            <person name="La Ragione R."/>
            <person name="Hildebrand F."/>
            <person name="Pallen M.J."/>
        </authorList>
    </citation>
    <scope>NUCLEOTIDE SEQUENCE</scope>
    <source>
        <strain evidence="1">3436</strain>
    </source>
</reference>
<dbReference type="GO" id="GO:0006508">
    <property type="term" value="P:proteolysis"/>
    <property type="evidence" value="ECO:0007669"/>
    <property type="project" value="UniProtKB-KW"/>
</dbReference>
<accession>A0A9D2JFV2</accession>
<dbReference type="Pfam" id="PF00574">
    <property type="entry name" value="CLP_protease"/>
    <property type="match status" value="1"/>
</dbReference>
<proteinExistence type="predicted"/>
<keyword evidence="1" id="KW-0645">Protease</keyword>